<dbReference type="Pfam" id="PF20684">
    <property type="entry name" value="Fung_rhodopsin"/>
    <property type="match status" value="1"/>
</dbReference>
<evidence type="ECO:0000256" key="1">
    <source>
        <dbReference type="ARBA" id="ARBA00004141"/>
    </source>
</evidence>
<evidence type="ECO:0000313" key="10">
    <source>
        <dbReference type="Proteomes" id="UP000193689"/>
    </source>
</evidence>
<dbReference type="InterPro" id="IPR049326">
    <property type="entry name" value="Rhodopsin_dom_fungi"/>
</dbReference>
<sequence>MQPPDNYGPYINGVSWPLVAIAGLFLGTRLYIKTTAHRAMWWDDHLLTASWLMLAAFAATNSYAVSVGFGKHIDKVPTENFVLLMMLSCISSIFSLLGAAWSKTSFALTLLRLTSGTMEYVVSTKYLIWGVIISLNLTLTFNTILPFIQCKPIARAWNPYIEGTCWERTVVVDYGVFAAAYSATMDFVLAIVPWLLILKLQMVLKEKIGVAICMSLGLVAGATSIVRAIKVPQVQSYDFTFESGNLSIWTVAEIATTIMATCIPVLRVLVHRVVSPNRNCYRHSGVDVAFVSKHNTTHTTPIICNARQQHHGGTGTLTGTKTKDSHESDDEERAIGGVDATAGGIVRVATVRIDYDRRSKIGAQVALDEASPDFEMERLPSRSDSKIVKKSKSVREKRP</sequence>
<dbReference type="GO" id="GO:0016020">
    <property type="term" value="C:membrane"/>
    <property type="evidence" value="ECO:0007669"/>
    <property type="project" value="UniProtKB-SubCell"/>
</dbReference>
<feature type="transmembrane region" description="Helical" evidence="7">
    <location>
        <begin position="126"/>
        <end position="148"/>
    </location>
</feature>
<dbReference type="RefSeq" id="XP_040720271.1">
    <property type="nucleotide sequence ID" value="XM_040855159.1"/>
</dbReference>
<feature type="region of interest" description="Disordered" evidence="6">
    <location>
        <begin position="308"/>
        <end position="333"/>
    </location>
</feature>
<feature type="transmembrane region" description="Helical" evidence="7">
    <location>
        <begin position="81"/>
        <end position="102"/>
    </location>
</feature>
<gene>
    <name evidence="9" type="ORF">BCR38DRAFT_332542</name>
</gene>
<evidence type="ECO:0000256" key="6">
    <source>
        <dbReference type="SAM" id="MobiDB-lite"/>
    </source>
</evidence>
<evidence type="ECO:0000259" key="8">
    <source>
        <dbReference type="Pfam" id="PF20684"/>
    </source>
</evidence>
<proteinExistence type="inferred from homology"/>
<dbReference type="EMBL" id="MCFJ01000002">
    <property type="protein sequence ID" value="ORY70321.1"/>
    <property type="molecule type" value="Genomic_DNA"/>
</dbReference>
<protein>
    <recommendedName>
        <fullName evidence="8">Rhodopsin domain-containing protein</fullName>
    </recommendedName>
</protein>
<evidence type="ECO:0000313" key="9">
    <source>
        <dbReference type="EMBL" id="ORY70321.1"/>
    </source>
</evidence>
<keyword evidence="2 7" id="KW-0812">Transmembrane</keyword>
<feature type="region of interest" description="Disordered" evidence="6">
    <location>
        <begin position="368"/>
        <end position="399"/>
    </location>
</feature>
<dbReference type="STRING" id="1141098.A0A1Y2EFG9"/>
<feature type="transmembrane region" description="Helical" evidence="7">
    <location>
        <begin position="14"/>
        <end position="32"/>
    </location>
</feature>
<keyword evidence="3 7" id="KW-1133">Transmembrane helix</keyword>
<feature type="domain" description="Rhodopsin" evidence="8">
    <location>
        <begin position="29"/>
        <end position="272"/>
    </location>
</feature>
<dbReference type="InterPro" id="IPR052337">
    <property type="entry name" value="SAT4-like"/>
</dbReference>
<feature type="transmembrane region" description="Helical" evidence="7">
    <location>
        <begin position="176"/>
        <end position="196"/>
    </location>
</feature>
<dbReference type="InParanoid" id="A0A1Y2EFG9"/>
<evidence type="ECO:0000256" key="2">
    <source>
        <dbReference type="ARBA" id="ARBA00022692"/>
    </source>
</evidence>
<feature type="transmembrane region" description="Helical" evidence="7">
    <location>
        <begin position="246"/>
        <end position="269"/>
    </location>
</feature>
<dbReference type="GeneID" id="63771371"/>
<dbReference type="PANTHER" id="PTHR33048:SF42">
    <property type="entry name" value="INTEGRAL MEMBRANE PROTEIN"/>
    <property type="match status" value="1"/>
</dbReference>
<name>A0A1Y2EFG9_9PEZI</name>
<reference evidence="9 10" key="1">
    <citation type="submission" date="2016-07" db="EMBL/GenBank/DDBJ databases">
        <title>Pervasive Adenine N6-methylation of Active Genes in Fungi.</title>
        <authorList>
            <consortium name="DOE Joint Genome Institute"/>
            <person name="Mondo S.J."/>
            <person name="Dannebaum R.O."/>
            <person name="Kuo R.C."/>
            <person name="Labutti K."/>
            <person name="Haridas S."/>
            <person name="Kuo A."/>
            <person name="Salamov A."/>
            <person name="Ahrendt S.R."/>
            <person name="Lipzen A."/>
            <person name="Sullivan W."/>
            <person name="Andreopoulos W.B."/>
            <person name="Clum A."/>
            <person name="Lindquist E."/>
            <person name="Daum C."/>
            <person name="Ramamoorthy G.K."/>
            <person name="Gryganskyi A."/>
            <person name="Culley D."/>
            <person name="Magnuson J.K."/>
            <person name="James T.Y."/>
            <person name="O'Malley M.A."/>
            <person name="Stajich J.E."/>
            <person name="Spatafora J.W."/>
            <person name="Visel A."/>
            <person name="Grigoriev I.V."/>
        </authorList>
    </citation>
    <scope>NUCLEOTIDE SEQUENCE [LARGE SCALE GENOMIC DNA]</scope>
    <source>
        <strain evidence="9 10">CBS 129021</strain>
    </source>
</reference>
<comment type="subcellular location">
    <subcellularLocation>
        <location evidence="1">Membrane</location>
        <topology evidence="1">Multi-pass membrane protein</topology>
    </subcellularLocation>
</comment>
<comment type="caution">
    <text evidence="9">The sequence shown here is derived from an EMBL/GenBank/DDBJ whole genome shotgun (WGS) entry which is preliminary data.</text>
</comment>
<evidence type="ECO:0000256" key="5">
    <source>
        <dbReference type="ARBA" id="ARBA00038359"/>
    </source>
</evidence>
<keyword evidence="10" id="KW-1185">Reference proteome</keyword>
<dbReference type="PANTHER" id="PTHR33048">
    <property type="entry name" value="PTH11-LIKE INTEGRAL MEMBRANE PROTEIN (AFU_ORTHOLOGUE AFUA_5G11245)"/>
    <property type="match status" value="1"/>
</dbReference>
<evidence type="ECO:0000256" key="7">
    <source>
        <dbReference type="SAM" id="Phobius"/>
    </source>
</evidence>
<feature type="compositionally biased region" description="Basic and acidic residues" evidence="6">
    <location>
        <begin position="375"/>
        <end position="399"/>
    </location>
</feature>
<feature type="transmembrane region" description="Helical" evidence="7">
    <location>
        <begin position="44"/>
        <end position="69"/>
    </location>
</feature>
<dbReference type="AlphaFoldDB" id="A0A1Y2EFG9"/>
<feature type="transmembrane region" description="Helical" evidence="7">
    <location>
        <begin position="208"/>
        <end position="226"/>
    </location>
</feature>
<organism evidence="9 10">
    <name type="scientific">Pseudomassariella vexata</name>
    <dbReference type="NCBI Taxonomy" id="1141098"/>
    <lineage>
        <taxon>Eukaryota</taxon>
        <taxon>Fungi</taxon>
        <taxon>Dikarya</taxon>
        <taxon>Ascomycota</taxon>
        <taxon>Pezizomycotina</taxon>
        <taxon>Sordariomycetes</taxon>
        <taxon>Xylariomycetidae</taxon>
        <taxon>Amphisphaeriales</taxon>
        <taxon>Pseudomassariaceae</taxon>
        <taxon>Pseudomassariella</taxon>
    </lineage>
</organism>
<dbReference type="Proteomes" id="UP000193689">
    <property type="component" value="Unassembled WGS sequence"/>
</dbReference>
<dbReference type="OrthoDB" id="5417887at2759"/>
<evidence type="ECO:0000256" key="4">
    <source>
        <dbReference type="ARBA" id="ARBA00023136"/>
    </source>
</evidence>
<evidence type="ECO:0000256" key="3">
    <source>
        <dbReference type="ARBA" id="ARBA00022989"/>
    </source>
</evidence>
<keyword evidence="4 7" id="KW-0472">Membrane</keyword>
<comment type="similarity">
    <text evidence="5">Belongs to the SAT4 family.</text>
</comment>
<accession>A0A1Y2EFG9</accession>